<organism evidence="1">
    <name type="scientific">freshwater metagenome</name>
    <dbReference type="NCBI Taxonomy" id="449393"/>
    <lineage>
        <taxon>unclassified sequences</taxon>
        <taxon>metagenomes</taxon>
        <taxon>ecological metagenomes</taxon>
    </lineage>
</organism>
<protein>
    <submittedName>
        <fullName evidence="1">Unannotated protein</fullName>
    </submittedName>
</protein>
<sequence>MLLVVVLGWRGAATLLGEDVHHDRTLSGELYGIAERLLELLDVVTVDRADVPHAERLEE</sequence>
<gene>
    <name evidence="1" type="ORF">UFOPK3267_02701</name>
</gene>
<accession>A0A6J7C519</accession>
<evidence type="ECO:0000313" key="1">
    <source>
        <dbReference type="EMBL" id="CAB4853176.1"/>
    </source>
</evidence>
<reference evidence="1" key="1">
    <citation type="submission" date="2020-05" db="EMBL/GenBank/DDBJ databases">
        <authorList>
            <person name="Chiriac C."/>
            <person name="Salcher M."/>
            <person name="Ghai R."/>
            <person name="Kavagutti S V."/>
        </authorList>
    </citation>
    <scope>NUCLEOTIDE SEQUENCE</scope>
</reference>
<name>A0A6J7C519_9ZZZZ</name>
<dbReference type="AlphaFoldDB" id="A0A6J7C519"/>
<dbReference type="EMBL" id="CAFBIY010000210">
    <property type="protein sequence ID" value="CAB4853176.1"/>
    <property type="molecule type" value="Genomic_DNA"/>
</dbReference>
<proteinExistence type="predicted"/>